<sequence length="160" mass="17389">MEALRGSKNTGAASPQSVVELLVAETVLAAERSLLCFILAVGSISSQTGLRNEGWEVILGILRRSKPEAVPENKDDGESDDDNDEDGEGQEDGGEDDFSGEEGNDNEGENDDPEVNGGGGSEEEDEEDDEEDDEDEEEDEEEDDEDEDEELPQPPSKKRK</sequence>
<accession>A0A4S8IHQ0</accession>
<feature type="compositionally biased region" description="Acidic residues" evidence="1">
    <location>
        <begin position="77"/>
        <end position="114"/>
    </location>
</feature>
<organism evidence="2 3">
    <name type="scientific">Musa balbisiana</name>
    <name type="common">Banana</name>
    <dbReference type="NCBI Taxonomy" id="52838"/>
    <lineage>
        <taxon>Eukaryota</taxon>
        <taxon>Viridiplantae</taxon>
        <taxon>Streptophyta</taxon>
        <taxon>Embryophyta</taxon>
        <taxon>Tracheophyta</taxon>
        <taxon>Spermatophyta</taxon>
        <taxon>Magnoliopsida</taxon>
        <taxon>Liliopsida</taxon>
        <taxon>Zingiberales</taxon>
        <taxon>Musaceae</taxon>
        <taxon>Musa</taxon>
    </lineage>
</organism>
<dbReference type="EMBL" id="PYDT01000010">
    <property type="protein sequence ID" value="THU47825.1"/>
    <property type="molecule type" value="Genomic_DNA"/>
</dbReference>
<proteinExistence type="predicted"/>
<dbReference type="AlphaFoldDB" id="A0A4S8IHQ0"/>
<feature type="compositionally biased region" description="Acidic residues" evidence="1">
    <location>
        <begin position="121"/>
        <end position="151"/>
    </location>
</feature>
<dbReference type="STRING" id="52838.A0A4S8IHQ0"/>
<feature type="compositionally biased region" description="Basic and acidic residues" evidence="1">
    <location>
        <begin position="65"/>
        <end position="76"/>
    </location>
</feature>
<comment type="caution">
    <text evidence="2">The sequence shown here is derived from an EMBL/GenBank/DDBJ whole genome shotgun (WGS) entry which is preliminary data.</text>
</comment>
<dbReference type="PANTHER" id="PTHR35711">
    <property type="entry name" value="EXPRESSED PROTEIN"/>
    <property type="match status" value="1"/>
</dbReference>
<name>A0A4S8IHQ0_MUSBA</name>
<dbReference type="PANTHER" id="PTHR35711:SF1">
    <property type="entry name" value="ECTODERMAL, ISOFORM F"/>
    <property type="match status" value="1"/>
</dbReference>
<evidence type="ECO:0000313" key="3">
    <source>
        <dbReference type="Proteomes" id="UP000317650"/>
    </source>
</evidence>
<protein>
    <recommendedName>
        <fullName evidence="4">Nucleolin-like</fullName>
    </recommendedName>
</protein>
<keyword evidence="3" id="KW-1185">Reference proteome</keyword>
<evidence type="ECO:0000313" key="2">
    <source>
        <dbReference type="EMBL" id="THU47825.1"/>
    </source>
</evidence>
<evidence type="ECO:0000256" key="1">
    <source>
        <dbReference type="SAM" id="MobiDB-lite"/>
    </source>
</evidence>
<dbReference type="Proteomes" id="UP000317650">
    <property type="component" value="Chromosome 9"/>
</dbReference>
<feature type="region of interest" description="Disordered" evidence="1">
    <location>
        <begin position="62"/>
        <end position="160"/>
    </location>
</feature>
<reference evidence="2 3" key="1">
    <citation type="journal article" date="2019" name="Nat. Plants">
        <title>Genome sequencing of Musa balbisiana reveals subgenome evolution and function divergence in polyploid bananas.</title>
        <authorList>
            <person name="Yao X."/>
        </authorList>
    </citation>
    <scope>NUCLEOTIDE SEQUENCE [LARGE SCALE GENOMIC DNA]</scope>
    <source>
        <strain evidence="3">cv. DH-PKW</strain>
        <tissue evidence="2">Leaves</tissue>
    </source>
</reference>
<gene>
    <name evidence="2" type="ORF">C4D60_Mb09t19720</name>
</gene>
<evidence type="ECO:0008006" key="4">
    <source>
        <dbReference type="Google" id="ProtNLM"/>
    </source>
</evidence>